<dbReference type="InterPro" id="IPR001757">
    <property type="entry name" value="P_typ_ATPase"/>
</dbReference>
<dbReference type="Proteomes" id="UP000245765">
    <property type="component" value="Unassembled WGS sequence"/>
</dbReference>
<dbReference type="PRINTS" id="PR00119">
    <property type="entry name" value="CATATPASE"/>
</dbReference>
<feature type="transmembrane region" description="Helical" evidence="8">
    <location>
        <begin position="739"/>
        <end position="757"/>
    </location>
</feature>
<keyword evidence="4" id="KW-0067">ATP-binding</keyword>
<dbReference type="GO" id="GO:0016887">
    <property type="term" value="F:ATP hydrolysis activity"/>
    <property type="evidence" value="ECO:0007669"/>
    <property type="project" value="InterPro"/>
</dbReference>
<dbReference type="SFLD" id="SFLDS00003">
    <property type="entry name" value="Haloacid_Dehalogenase"/>
    <property type="match status" value="1"/>
</dbReference>
<feature type="transmembrane region" description="Helical" evidence="8">
    <location>
        <begin position="708"/>
        <end position="733"/>
    </location>
</feature>
<comment type="subcellular location">
    <subcellularLocation>
        <location evidence="1">Membrane</location>
        <topology evidence="1">Multi-pass membrane protein</topology>
    </subcellularLocation>
</comment>
<feature type="transmembrane region" description="Helical" evidence="8">
    <location>
        <begin position="203"/>
        <end position="227"/>
    </location>
</feature>
<evidence type="ECO:0000256" key="3">
    <source>
        <dbReference type="ARBA" id="ARBA00022741"/>
    </source>
</evidence>
<reference evidence="11" key="1">
    <citation type="submission" date="2018-05" db="EMBL/GenBank/DDBJ databases">
        <authorList>
            <person name="Du Z."/>
            <person name="Wang X."/>
        </authorList>
    </citation>
    <scope>NUCLEOTIDE SEQUENCE [LARGE SCALE GENOMIC DNA]</scope>
    <source>
        <strain evidence="11">CQN31</strain>
    </source>
</reference>
<keyword evidence="5" id="KW-1278">Translocase</keyword>
<keyword evidence="3" id="KW-0547">Nucleotide-binding</keyword>
<evidence type="ECO:0000259" key="9">
    <source>
        <dbReference type="SMART" id="SM00831"/>
    </source>
</evidence>
<evidence type="ECO:0000256" key="5">
    <source>
        <dbReference type="ARBA" id="ARBA00022967"/>
    </source>
</evidence>
<comment type="caution">
    <text evidence="10">The sequence shown here is derived from an EMBL/GenBank/DDBJ whole genome shotgun (WGS) entry which is preliminary data.</text>
</comment>
<keyword evidence="11" id="KW-1185">Reference proteome</keyword>
<evidence type="ECO:0000256" key="8">
    <source>
        <dbReference type="SAM" id="Phobius"/>
    </source>
</evidence>
<dbReference type="NCBIfam" id="TIGR01494">
    <property type="entry name" value="ATPase_P-type"/>
    <property type="match status" value="2"/>
</dbReference>
<dbReference type="Gene3D" id="3.40.1110.10">
    <property type="entry name" value="Calcium-transporting ATPase, cytoplasmic domain N"/>
    <property type="match status" value="1"/>
</dbReference>
<organism evidence="10 11">
    <name type="scientific">Falsiroseomonas bella</name>
    <dbReference type="NCBI Taxonomy" id="2184016"/>
    <lineage>
        <taxon>Bacteria</taxon>
        <taxon>Pseudomonadati</taxon>
        <taxon>Pseudomonadota</taxon>
        <taxon>Alphaproteobacteria</taxon>
        <taxon>Acetobacterales</taxon>
        <taxon>Roseomonadaceae</taxon>
        <taxon>Falsiroseomonas</taxon>
    </lineage>
</organism>
<keyword evidence="6 8" id="KW-1133">Transmembrane helix</keyword>
<dbReference type="PANTHER" id="PTHR42861">
    <property type="entry name" value="CALCIUM-TRANSPORTING ATPASE"/>
    <property type="match status" value="1"/>
</dbReference>
<dbReference type="AlphaFoldDB" id="A0A317FEI6"/>
<dbReference type="GO" id="GO:0005524">
    <property type="term" value="F:ATP binding"/>
    <property type="evidence" value="ECO:0007669"/>
    <property type="project" value="UniProtKB-KW"/>
</dbReference>
<feature type="transmembrane region" description="Helical" evidence="8">
    <location>
        <begin position="239"/>
        <end position="264"/>
    </location>
</feature>
<proteinExistence type="predicted"/>
<dbReference type="InterPro" id="IPR023298">
    <property type="entry name" value="ATPase_P-typ_TM_dom_sf"/>
</dbReference>
<dbReference type="SFLD" id="SFLDG00002">
    <property type="entry name" value="C1.7:_P-type_atpase_like"/>
    <property type="match status" value="1"/>
</dbReference>
<sequence>MPPGLGAAAAAEALRRDGPNAVPEERPHPLRHFATRFWGPVPWMLEAAIVLQLALGETTEAMVVAALLVVNAAVGAVQERRADAALEAMRARLAPQATVRRDGAWESLPAAMLVAGDVVKLGLGAVVPADVRILSGEVALDESMLTGESAAVRAGPGAAAHAGALVRGGEAVAEVTATGPRTFFGRAAELVRIARAEGTQERAMVAIVRLLAVINGAVVVGMLAYAAATGMELRRVLPLVLSAVLATVPVALSLAFTLTAAMAARALARRGVLLTRLGAVHDAATMTVLCSDKTGTLTRNDLAVAAVAPLPGFTEADVLALAALASSDSGPDGVDAAVRAAAVGAAPSRYAAATRHAFLPFDPARRFAEAEIASTDGALLRVVKGAPAEVAALSGAALPAEAEALARQGYRVMAVAAGDPAAPLLAGLLALGDPPRPDAGELIARLRALGVRTVMITGDGPATAAAVAVAVGLRGEVRGRETVTDSAPPADAVGFAALLPEDKLRLVRAFQRGGHAVGMCGDGVNDAPALRQAQMGIAVSSATDVAKSAAAMVLTEPGLGGVVAAVEEGRAAYRRLLTYAIGTIARKVELVLLLALGLLLTGHAVLTPMLMVLFLALNDLITLSLSTDRTTASARPAEWRVPVLLMAGGAIGLAGLGFTSGTMIYGVHGLGLGTEALRTLTFLAVIFATQAALYATRDARAVWRSRPGGWLMLSSALGVAAAVGLAMTGTLMAPLPPRVILGLGLATVAYCLLLDAAKRWAFPRLGLD</sequence>
<dbReference type="Gene3D" id="1.20.1110.10">
    <property type="entry name" value="Calcium-transporting ATPase, transmembrane domain"/>
    <property type="match status" value="1"/>
</dbReference>
<evidence type="ECO:0000256" key="6">
    <source>
        <dbReference type="ARBA" id="ARBA00022989"/>
    </source>
</evidence>
<dbReference type="OrthoDB" id="391538at2"/>
<evidence type="ECO:0000256" key="4">
    <source>
        <dbReference type="ARBA" id="ARBA00022840"/>
    </source>
</evidence>
<evidence type="ECO:0000313" key="11">
    <source>
        <dbReference type="Proteomes" id="UP000245765"/>
    </source>
</evidence>
<dbReference type="Pfam" id="PF00702">
    <property type="entry name" value="Hydrolase"/>
    <property type="match status" value="1"/>
</dbReference>
<dbReference type="GO" id="GO:0016020">
    <property type="term" value="C:membrane"/>
    <property type="evidence" value="ECO:0007669"/>
    <property type="project" value="UniProtKB-SubCell"/>
</dbReference>
<evidence type="ECO:0000256" key="1">
    <source>
        <dbReference type="ARBA" id="ARBA00004141"/>
    </source>
</evidence>
<evidence type="ECO:0000256" key="7">
    <source>
        <dbReference type="ARBA" id="ARBA00023136"/>
    </source>
</evidence>
<keyword evidence="7 8" id="KW-0472">Membrane</keyword>
<dbReference type="Gene3D" id="3.40.50.1000">
    <property type="entry name" value="HAD superfamily/HAD-like"/>
    <property type="match status" value="1"/>
</dbReference>
<evidence type="ECO:0000256" key="2">
    <source>
        <dbReference type="ARBA" id="ARBA00022692"/>
    </source>
</evidence>
<feature type="domain" description="Cation-transporting P-type ATPase N-terminal" evidence="9">
    <location>
        <begin position="1"/>
        <end position="57"/>
    </location>
</feature>
<dbReference type="InterPro" id="IPR023299">
    <property type="entry name" value="ATPase_P-typ_cyto_dom_N"/>
</dbReference>
<feature type="transmembrane region" description="Helical" evidence="8">
    <location>
        <begin position="643"/>
        <end position="665"/>
    </location>
</feature>
<dbReference type="SUPFAM" id="SSF81665">
    <property type="entry name" value="Calcium ATPase, transmembrane domain M"/>
    <property type="match status" value="1"/>
</dbReference>
<dbReference type="Pfam" id="PF00690">
    <property type="entry name" value="Cation_ATPase_N"/>
    <property type="match status" value="1"/>
</dbReference>
<dbReference type="InterPro" id="IPR018303">
    <property type="entry name" value="ATPase_P-typ_P_site"/>
</dbReference>
<dbReference type="SMART" id="SM00831">
    <property type="entry name" value="Cation_ATPase_N"/>
    <property type="match status" value="1"/>
</dbReference>
<dbReference type="InterPro" id="IPR023214">
    <property type="entry name" value="HAD_sf"/>
</dbReference>
<dbReference type="InterPro" id="IPR008250">
    <property type="entry name" value="ATPase_P-typ_transduc_dom_A_sf"/>
</dbReference>
<evidence type="ECO:0000313" key="10">
    <source>
        <dbReference type="EMBL" id="PWS35986.1"/>
    </source>
</evidence>
<dbReference type="SFLD" id="SFLDF00027">
    <property type="entry name" value="p-type_atpase"/>
    <property type="match status" value="1"/>
</dbReference>
<dbReference type="InterPro" id="IPR004014">
    <property type="entry name" value="ATPase_P-typ_cation-transptr_N"/>
</dbReference>
<dbReference type="InterPro" id="IPR044492">
    <property type="entry name" value="P_typ_ATPase_HD_dom"/>
</dbReference>
<dbReference type="SUPFAM" id="SSF81653">
    <property type="entry name" value="Calcium ATPase, transduction domain A"/>
    <property type="match status" value="1"/>
</dbReference>
<protein>
    <submittedName>
        <fullName evidence="10">Divalent cation transporter</fullName>
    </submittedName>
</protein>
<accession>A0A317FEI6</accession>
<feature type="transmembrane region" description="Helical" evidence="8">
    <location>
        <begin position="605"/>
        <end position="623"/>
    </location>
</feature>
<dbReference type="InterPro" id="IPR059000">
    <property type="entry name" value="ATPase_P-type_domA"/>
</dbReference>
<dbReference type="PROSITE" id="PS00154">
    <property type="entry name" value="ATPASE_E1_E2"/>
    <property type="match status" value="1"/>
</dbReference>
<dbReference type="PRINTS" id="PR00120">
    <property type="entry name" value="HATPASE"/>
</dbReference>
<keyword evidence="2 8" id="KW-0812">Transmembrane</keyword>
<dbReference type="SUPFAM" id="SSF56784">
    <property type="entry name" value="HAD-like"/>
    <property type="match status" value="1"/>
</dbReference>
<dbReference type="Pfam" id="PF00122">
    <property type="entry name" value="E1-E2_ATPase"/>
    <property type="match status" value="1"/>
</dbReference>
<dbReference type="Gene3D" id="2.70.150.10">
    <property type="entry name" value="Calcium-transporting ATPase, cytoplasmic transduction domain A"/>
    <property type="match status" value="1"/>
</dbReference>
<dbReference type="GO" id="GO:0015662">
    <property type="term" value="F:P-type ion transporter activity"/>
    <property type="evidence" value="ECO:0007669"/>
    <property type="project" value="UniProtKB-ARBA"/>
</dbReference>
<dbReference type="EMBL" id="QGNA01000004">
    <property type="protein sequence ID" value="PWS35986.1"/>
    <property type="molecule type" value="Genomic_DNA"/>
</dbReference>
<feature type="transmembrane region" description="Helical" evidence="8">
    <location>
        <begin position="677"/>
        <end position="696"/>
    </location>
</feature>
<name>A0A317FEI6_9PROT</name>
<gene>
    <name evidence="10" type="ORF">DFH01_17155</name>
</gene>
<dbReference type="InterPro" id="IPR036412">
    <property type="entry name" value="HAD-like_sf"/>
</dbReference>